<evidence type="ECO:0000259" key="1">
    <source>
        <dbReference type="Pfam" id="PF10727"/>
    </source>
</evidence>
<feature type="domain" description="Putative oxidoreductase/dehydrogenase Rossmann-like" evidence="1">
    <location>
        <begin position="3"/>
        <end position="111"/>
    </location>
</feature>
<dbReference type="InterPro" id="IPR018931">
    <property type="entry name" value="DUF2520"/>
</dbReference>
<evidence type="ECO:0000259" key="2">
    <source>
        <dbReference type="Pfam" id="PF10728"/>
    </source>
</evidence>
<dbReference type="OrthoDB" id="8650434at2"/>
<dbReference type="InterPro" id="IPR019665">
    <property type="entry name" value="OxRdtase/DH_put_Rossmann_dom"/>
</dbReference>
<dbReference type="Proteomes" id="UP000190750">
    <property type="component" value="Unassembled WGS sequence"/>
</dbReference>
<dbReference type="InterPro" id="IPR008927">
    <property type="entry name" value="6-PGluconate_DH-like_C_sf"/>
</dbReference>
<dbReference type="EMBL" id="MTJN01000002">
    <property type="protein sequence ID" value="OOV07885.1"/>
    <property type="molecule type" value="Genomic_DNA"/>
</dbReference>
<sequence>MTSLNIVGAGRVGQTLGRLWASSGVFQIQGVLARSMASAQQARDFIGTGQPVANLGTLPPADVWVLSVPDSQITPVAQALAALDRPPALVCHCSGALGSNELAPLGQLGWQLASAHPLLSFAQPERALAQFAGTPCALEGDATALAVLEDAFSRIGGRCFALSAQNKLLYHAGAVLATNFLPVLQDLAEQLWQHSGMPEDLAQQMRRTLLQNAVNNIVALGPQAALTGPAARGDTALVARQQQALADWQPQVGEAYAALSQLATRLSRRSNP</sequence>
<keyword evidence="4" id="KW-1185">Reference proteome</keyword>
<accession>A0A1T1AV81</accession>
<evidence type="ECO:0008006" key="5">
    <source>
        <dbReference type="Google" id="ProtNLM"/>
    </source>
</evidence>
<dbReference type="SUPFAM" id="SSF48179">
    <property type="entry name" value="6-phosphogluconate dehydrogenase C-terminal domain-like"/>
    <property type="match status" value="1"/>
</dbReference>
<dbReference type="PANTHER" id="PTHR40459">
    <property type="entry name" value="CONSERVED HYPOTHETICAL ALANINE AND LEUCINE RICH PROTEIN"/>
    <property type="match status" value="1"/>
</dbReference>
<dbReference type="Gene3D" id="1.10.1040.20">
    <property type="entry name" value="ProC-like, C-terminal domain"/>
    <property type="match status" value="1"/>
</dbReference>
<dbReference type="InterPro" id="IPR036291">
    <property type="entry name" value="NAD(P)-bd_dom_sf"/>
</dbReference>
<dbReference type="Pfam" id="PF10728">
    <property type="entry name" value="DUF2520"/>
    <property type="match status" value="1"/>
</dbReference>
<dbReference type="AlphaFoldDB" id="A0A1T1AV81"/>
<dbReference type="RefSeq" id="WP_078365750.1">
    <property type="nucleotide sequence ID" value="NZ_MTJN01000002.1"/>
</dbReference>
<dbReference type="InterPro" id="IPR037108">
    <property type="entry name" value="TM1727-like_C_sf"/>
</dbReference>
<gene>
    <name evidence="3" type="ORF">RF819_15170</name>
</gene>
<proteinExistence type="predicted"/>
<comment type="caution">
    <text evidence="3">The sequence shown here is derived from an EMBL/GenBank/DDBJ whole genome shotgun (WGS) entry which is preliminary data.</text>
</comment>
<dbReference type="SUPFAM" id="SSF51735">
    <property type="entry name" value="NAD(P)-binding Rossmann-fold domains"/>
    <property type="match status" value="1"/>
</dbReference>
<reference evidence="3 4" key="1">
    <citation type="submission" date="2017-01" db="EMBL/GenBank/DDBJ databases">
        <title>Genome sequencing of Rhodoferax fermentans JCM 7819.</title>
        <authorList>
            <person name="Kim Y.J."/>
            <person name="Farh M.E.-A."/>
            <person name="Yang D.-C."/>
        </authorList>
    </citation>
    <scope>NUCLEOTIDE SEQUENCE [LARGE SCALE GENOMIC DNA]</scope>
    <source>
        <strain evidence="3 4">JCM 7819</strain>
    </source>
</reference>
<dbReference type="Gene3D" id="3.40.50.720">
    <property type="entry name" value="NAD(P)-binding Rossmann-like Domain"/>
    <property type="match status" value="1"/>
</dbReference>
<dbReference type="STRING" id="28066.RF819_15170"/>
<dbReference type="PANTHER" id="PTHR40459:SF1">
    <property type="entry name" value="CONSERVED HYPOTHETICAL ALANINE AND LEUCINE RICH PROTEIN"/>
    <property type="match status" value="1"/>
</dbReference>
<evidence type="ECO:0000313" key="4">
    <source>
        <dbReference type="Proteomes" id="UP000190750"/>
    </source>
</evidence>
<protein>
    <recommendedName>
        <fullName evidence="5">DUF2520 domain-containing protein</fullName>
    </recommendedName>
</protein>
<evidence type="ECO:0000313" key="3">
    <source>
        <dbReference type="EMBL" id="OOV07885.1"/>
    </source>
</evidence>
<name>A0A1T1AV81_RHOFE</name>
<organism evidence="3 4">
    <name type="scientific">Rhodoferax fermentans</name>
    <dbReference type="NCBI Taxonomy" id="28066"/>
    <lineage>
        <taxon>Bacteria</taxon>
        <taxon>Pseudomonadati</taxon>
        <taxon>Pseudomonadota</taxon>
        <taxon>Betaproteobacteria</taxon>
        <taxon>Burkholderiales</taxon>
        <taxon>Comamonadaceae</taxon>
        <taxon>Rhodoferax</taxon>
    </lineage>
</organism>
<dbReference type="Pfam" id="PF10727">
    <property type="entry name" value="Rossmann-like"/>
    <property type="match status" value="1"/>
</dbReference>
<feature type="domain" description="DUF2520" evidence="2">
    <location>
        <begin position="134"/>
        <end position="261"/>
    </location>
</feature>